<gene>
    <name evidence="5" type="ORF">RJ639_029038</name>
</gene>
<dbReference type="Pfam" id="PF00571">
    <property type="entry name" value="CBS"/>
    <property type="match status" value="1"/>
</dbReference>
<keyword evidence="1" id="KW-0677">Repeat</keyword>
<feature type="domain" description="CBS" evidence="4">
    <location>
        <begin position="347"/>
        <end position="413"/>
    </location>
</feature>
<evidence type="ECO:0000256" key="1">
    <source>
        <dbReference type="ARBA" id="ARBA00022737"/>
    </source>
</evidence>
<dbReference type="InterPro" id="IPR002885">
    <property type="entry name" value="PPR_rpt"/>
</dbReference>
<dbReference type="PROSITE" id="PS51371">
    <property type="entry name" value="CBS"/>
    <property type="match status" value="1"/>
</dbReference>
<proteinExistence type="predicted"/>
<evidence type="ECO:0000259" key="4">
    <source>
        <dbReference type="PROSITE" id="PS51371"/>
    </source>
</evidence>
<evidence type="ECO:0000256" key="2">
    <source>
        <dbReference type="PROSITE-ProRule" id="PRU00703"/>
    </source>
</evidence>
<dbReference type="Pfam" id="PF13812">
    <property type="entry name" value="PPR_3"/>
    <property type="match status" value="1"/>
</dbReference>
<dbReference type="PANTHER" id="PTHR47581:SF2">
    <property type="entry name" value="OS09G0431600 PROTEIN"/>
    <property type="match status" value="1"/>
</dbReference>
<dbReference type="InterPro" id="IPR044781">
    <property type="entry name" value="At5g10690-like"/>
</dbReference>
<comment type="caution">
    <text evidence="5">The sequence shown here is derived from an EMBL/GenBank/DDBJ whole genome shotgun (WGS) entry which is preliminary data.</text>
</comment>
<evidence type="ECO:0000313" key="6">
    <source>
        <dbReference type="Proteomes" id="UP001188597"/>
    </source>
</evidence>
<name>A0AA89BPI1_9ASTE</name>
<dbReference type="PROSITE" id="PS51375">
    <property type="entry name" value="PPR"/>
    <property type="match status" value="1"/>
</dbReference>
<dbReference type="InterPro" id="IPR000644">
    <property type="entry name" value="CBS_dom"/>
</dbReference>
<dbReference type="NCBIfam" id="TIGR00756">
    <property type="entry name" value="PPR"/>
    <property type="match status" value="1"/>
</dbReference>
<feature type="repeat" description="PPR" evidence="3">
    <location>
        <begin position="92"/>
        <end position="126"/>
    </location>
</feature>
<dbReference type="Gene3D" id="3.10.580.10">
    <property type="entry name" value="CBS-domain"/>
    <property type="match status" value="1"/>
</dbReference>
<dbReference type="CDD" id="cd02205">
    <property type="entry name" value="CBS_pair_SF"/>
    <property type="match status" value="1"/>
</dbReference>
<keyword evidence="6" id="KW-1185">Reference proteome</keyword>
<dbReference type="SUPFAM" id="SSF54631">
    <property type="entry name" value="CBS-domain pair"/>
    <property type="match status" value="1"/>
</dbReference>
<evidence type="ECO:0000256" key="3">
    <source>
        <dbReference type="PROSITE-ProRule" id="PRU00708"/>
    </source>
</evidence>
<reference evidence="5" key="1">
    <citation type="submission" date="2022-12" db="EMBL/GenBank/DDBJ databases">
        <title>Draft genome assemblies for two species of Escallonia (Escalloniales).</title>
        <authorList>
            <person name="Chanderbali A."/>
            <person name="Dervinis C."/>
            <person name="Anghel I."/>
            <person name="Soltis D."/>
            <person name="Soltis P."/>
            <person name="Zapata F."/>
        </authorList>
    </citation>
    <scope>NUCLEOTIDE SEQUENCE</scope>
    <source>
        <strain evidence="5">UCBG64.0493</strain>
        <tissue evidence="5">Leaf</tissue>
    </source>
</reference>
<dbReference type="Gene3D" id="1.25.40.10">
    <property type="entry name" value="Tetratricopeptide repeat domain"/>
    <property type="match status" value="1"/>
</dbReference>
<dbReference type="Proteomes" id="UP001188597">
    <property type="component" value="Unassembled WGS sequence"/>
</dbReference>
<dbReference type="InterPro" id="IPR046342">
    <property type="entry name" value="CBS_dom_sf"/>
</dbReference>
<evidence type="ECO:0000313" key="5">
    <source>
        <dbReference type="EMBL" id="KAK3039181.1"/>
    </source>
</evidence>
<protein>
    <recommendedName>
        <fullName evidence="4">CBS domain-containing protein</fullName>
    </recommendedName>
</protein>
<dbReference type="EMBL" id="JAVXUP010000081">
    <property type="protein sequence ID" value="KAK3039181.1"/>
    <property type="molecule type" value="Genomic_DNA"/>
</dbReference>
<dbReference type="PANTHER" id="PTHR47581">
    <property type="entry name" value="OS09G0431600 PROTEIN"/>
    <property type="match status" value="1"/>
</dbReference>
<organism evidence="5 6">
    <name type="scientific">Escallonia herrerae</name>
    <dbReference type="NCBI Taxonomy" id="1293975"/>
    <lineage>
        <taxon>Eukaryota</taxon>
        <taxon>Viridiplantae</taxon>
        <taxon>Streptophyta</taxon>
        <taxon>Embryophyta</taxon>
        <taxon>Tracheophyta</taxon>
        <taxon>Spermatophyta</taxon>
        <taxon>Magnoliopsida</taxon>
        <taxon>eudicotyledons</taxon>
        <taxon>Gunneridae</taxon>
        <taxon>Pentapetalae</taxon>
        <taxon>asterids</taxon>
        <taxon>campanulids</taxon>
        <taxon>Escalloniales</taxon>
        <taxon>Escalloniaceae</taxon>
        <taxon>Escallonia</taxon>
    </lineage>
</organism>
<keyword evidence="2" id="KW-0129">CBS domain</keyword>
<dbReference type="InterPro" id="IPR011990">
    <property type="entry name" value="TPR-like_helical_dom_sf"/>
</dbReference>
<accession>A0AA89BPI1</accession>
<dbReference type="Pfam" id="PF12854">
    <property type="entry name" value="PPR_1"/>
    <property type="match status" value="1"/>
</dbReference>
<dbReference type="AlphaFoldDB" id="A0AA89BPI1"/>
<sequence length="421" mass="46813">MIDISGRLVLNVSSTTLMCVSAGDLRRSNGLLARYGFVLHEGGSPSISIYNLLMKVILMIISFELQGYIRAGFPQAALSVYDDVRRQGLDPDRLTYNTLIFACVKMENLDLATHFFEEMKDRSQEVGHDDVFPDIVTYTTLLKGFGYAKHLLSVLRIVVELKSSPGLHIDRVAYTAIIDALLSCSCFKGDYAMVRNLHQRMWPDSAGTISAEVQVEADHLLMEAALNNGQADVAVQNLSNIIRRWKGISWTSRGGLVAARIEALLGFTTSLFSPYLLPQVLVSDAIESIMMPFEEVQPLQATLQLKQVVMCLYRSSTVPVVDDWGSCVGILHREDCYELNAPLSTVMRSPPPCVITSTSIGRVIDLMLEKRYKMIIVVKYSDSHGIPYGSGLRAVGVFTSEQLHRLSRSPSKRLGQQLLHH</sequence>